<dbReference type="InterPro" id="IPR042476">
    <property type="entry name" value="APPBP2"/>
</dbReference>
<dbReference type="PANTHER" id="PTHR46575">
    <property type="entry name" value="AMYLOID PROTEIN-BINDING PROTEIN 2"/>
    <property type="match status" value="1"/>
</dbReference>
<evidence type="ECO:0000313" key="1">
    <source>
        <dbReference type="EMBL" id="KAK7075224.1"/>
    </source>
</evidence>
<accession>A0AAN8X942</accession>
<organism evidence="1 2">
    <name type="scientific">Halocaridina rubra</name>
    <name type="common">Hawaiian red shrimp</name>
    <dbReference type="NCBI Taxonomy" id="373956"/>
    <lineage>
        <taxon>Eukaryota</taxon>
        <taxon>Metazoa</taxon>
        <taxon>Ecdysozoa</taxon>
        <taxon>Arthropoda</taxon>
        <taxon>Crustacea</taxon>
        <taxon>Multicrustacea</taxon>
        <taxon>Malacostraca</taxon>
        <taxon>Eumalacostraca</taxon>
        <taxon>Eucarida</taxon>
        <taxon>Decapoda</taxon>
        <taxon>Pleocyemata</taxon>
        <taxon>Caridea</taxon>
        <taxon>Atyoidea</taxon>
        <taxon>Atyidae</taxon>
        <taxon>Halocaridina</taxon>
    </lineage>
</organism>
<protein>
    <submittedName>
        <fullName evidence="1">Amyloid protein-binding protein 2</fullName>
    </submittedName>
</protein>
<dbReference type="AlphaFoldDB" id="A0AAN8X942"/>
<reference evidence="1 2" key="1">
    <citation type="submission" date="2023-11" db="EMBL/GenBank/DDBJ databases">
        <title>Halocaridina rubra genome assembly.</title>
        <authorList>
            <person name="Smith C."/>
        </authorList>
    </citation>
    <scope>NUCLEOTIDE SEQUENCE [LARGE SCALE GENOMIC DNA]</scope>
    <source>
        <strain evidence="1">EP-1</strain>
        <tissue evidence="1">Whole</tissue>
    </source>
</reference>
<name>A0AAN8X942_HALRR</name>
<sequence length="191" mass="21763">LYEYGCLAQLRGELCDLDVLTRMLKVVDKRHLLHHCFQALMDQALSDHRTKIATLLSQAYVHRCSQADINDQQVVDTLVVQGLAVSTFLAEAGWLPDAEIILTSCQDLLADSENPQQLTRALECCHRLLHVQNGYCRFEEAERTYNQAMQLVKRLQQEGITPNLSSLYSEFSTLYMLRSNYAEASFSSFLN</sequence>
<dbReference type="Proteomes" id="UP001381693">
    <property type="component" value="Unassembled WGS sequence"/>
</dbReference>
<evidence type="ECO:0000313" key="2">
    <source>
        <dbReference type="Proteomes" id="UP001381693"/>
    </source>
</evidence>
<dbReference type="PANTHER" id="PTHR46575:SF1">
    <property type="entry name" value="AMYLOID PROTEIN-BINDING PROTEIN 2"/>
    <property type="match status" value="1"/>
</dbReference>
<keyword evidence="2" id="KW-1185">Reference proteome</keyword>
<dbReference type="EMBL" id="JAXCGZ010011343">
    <property type="protein sequence ID" value="KAK7075224.1"/>
    <property type="molecule type" value="Genomic_DNA"/>
</dbReference>
<feature type="non-terminal residue" evidence="1">
    <location>
        <position position="1"/>
    </location>
</feature>
<dbReference type="GO" id="GO:0006886">
    <property type="term" value="P:intracellular protein transport"/>
    <property type="evidence" value="ECO:0007669"/>
    <property type="project" value="InterPro"/>
</dbReference>
<dbReference type="GO" id="GO:0043161">
    <property type="term" value="P:proteasome-mediated ubiquitin-dependent protein catabolic process"/>
    <property type="evidence" value="ECO:0007669"/>
    <property type="project" value="TreeGrafter"/>
</dbReference>
<dbReference type="GO" id="GO:0031462">
    <property type="term" value="C:Cul2-RING ubiquitin ligase complex"/>
    <property type="evidence" value="ECO:0007669"/>
    <property type="project" value="TreeGrafter"/>
</dbReference>
<dbReference type="GO" id="GO:1990756">
    <property type="term" value="F:ubiquitin-like ligase-substrate adaptor activity"/>
    <property type="evidence" value="ECO:0007669"/>
    <property type="project" value="TreeGrafter"/>
</dbReference>
<comment type="caution">
    <text evidence="1">The sequence shown here is derived from an EMBL/GenBank/DDBJ whole genome shotgun (WGS) entry which is preliminary data.</text>
</comment>
<gene>
    <name evidence="1" type="primary">APPBP2</name>
    <name evidence="1" type="ORF">SK128_016276</name>
</gene>
<proteinExistence type="predicted"/>